<reference evidence="2 3" key="1">
    <citation type="submission" date="2015-02" db="EMBL/GenBank/DDBJ databases">
        <title>Draft genome sequences of ten Microbacterium spp. with emphasis on heavy metal contaminated environments.</title>
        <authorList>
            <person name="Corretto E."/>
        </authorList>
    </citation>
    <scope>NUCLEOTIDE SEQUENCE [LARGE SCALE GENOMIC DNA]</scope>
    <source>
        <strain evidence="2 3">SA35</strain>
    </source>
</reference>
<dbReference type="STRING" id="273678.RS84_02693"/>
<dbReference type="PATRIC" id="fig|273678.4.peg.2696"/>
<protein>
    <recommendedName>
        <fullName evidence="1">DUF559 domain-containing protein</fullName>
    </recommendedName>
</protein>
<dbReference type="AlphaFoldDB" id="A0A0M2HNK9"/>
<keyword evidence="3" id="KW-1185">Reference proteome</keyword>
<comment type="caution">
    <text evidence="2">The sequence shown here is derived from an EMBL/GenBank/DDBJ whole genome shotgun (WGS) entry which is preliminary data.</text>
</comment>
<name>A0A0M2HNK9_9MICO</name>
<gene>
    <name evidence="2" type="ORF">RS84_02693</name>
</gene>
<dbReference type="InterPro" id="IPR007569">
    <property type="entry name" value="DUF559"/>
</dbReference>
<sequence>MLTLSAPGGGSERFSTDAGGRVCSPLLREHTEAMQKKIGELVALLTERGGIVRTQILTACGFARRTIDAATAAGLLIRPRRGWIALKDADAALVSAARFGVVFTCRTQAQRLGLWLHEEPDIPHVAVSPHATGGRHIKAKVHWGEPIVPRTPDALVDPIENVLANIAECEPFEQALATWESALNKSLVTLDTLRGYSWKPAARRVLEQAMPFADAGLETYLRTRLRWLRLPMLTQIWIAGHRVDTLIGDRLVVQIDGAHHVGAQRSEDIRHDAELRLMGYTVIRVSYTQIMFEWHRVQDLIMRAVAQGLHLAS</sequence>
<dbReference type="Proteomes" id="UP000033900">
    <property type="component" value="Unassembled WGS sequence"/>
</dbReference>
<accession>A0A0M2HNK9</accession>
<dbReference type="EMBL" id="JYJB01000010">
    <property type="protein sequence ID" value="KJL46071.1"/>
    <property type="molecule type" value="Genomic_DNA"/>
</dbReference>
<evidence type="ECO:0000259" key="1">
    <source>
        <dbReference type="Pfam" id="PF04480"/>
    </source>
</evidence>
<proteinExistence type="predicted"/>
<organism evidence="2 3">
    <name type="scientific">Microbacterium hydrocarbonoxydans</name>
    <dbReference type="NCBI Taxonomy" id="273678"/>
    <lineage>
        <taxon>Bacteria</taxon>
        <taxon>Bacillati</taxon>
        <taxon>Actinomycetota</taxon>
        <taxon>Actinomycetes</taxon>
        <taxon>Micrococcales</taxon>
        <taxon>Microbacteriaceae</taxon>
        <taxon>Microbacterium</taxon>
    </lineage>
</organism>
<dbReference type="Pfam" id="PF04480">
    <property type="entry name" value="DUF559"/>
    <property type="match status" value="1"/>
</dbReference>
<evidence type="ECO:0000313" key="2">
    <source>
        <dbReference type="EMBL" id="KJL46071.1"/>
    </source>
</evidence>
<evidence type="ECO:0000313" key="3">
    <source>
        <dbReference type="Proteomes" id="UP000033900"/>
    </source>
</evidence>
<feature type="domain" description="DUF559" evidence="1">
    <location>
        <begin position="204"/>
        <end position="305"/>
    </location>
</feature>
<dbReference type="Gene3D" id="3.40.960.10">
    <property type="entry name" value="VSR Endonuclease"/>
    <property type="match status" value="1"/>
</dbReference>